<sequence>MIQRGGRSGVSVRVLRLDNKKGKKASVLIDGDHFLHPEGGGQPGDSGVFSSDNCDGFILNTRKDEDGLCVLDLKLKSGELREGDLLKIERDDVRHSVLSRMHSGEHVLSRIMEDMRPGLSVYKVAVGEERTGIYMRYDGDLDWDFLFEAEDRARGVVRSSLPVETLVLPIEEAKRLDGLKARWDRVSDDSIRVVRIPDFDLIACSGSHVENTSEIGTLFVESFKGSSPEWEVVFSLDSDRDVLYSREMRRLISRANCRYDEVGKIMDRLGEENGSLRKQLAKVQQYVTLPWETRELDGLTFDVLHSIGLPKELVTSSCRKRAEGRPDSIVLALIDDGVGRAIPFMLCVGEDYSFDSKGLLGSDELKVRGGGRGGVLSGQAECRSLDVWLKVCRGFIS</sequence>
<feature type="domain" description="Alanyl-transfer RNA synthetases family profile" evidence="5">
    <location>
        <begin position="1"/>
        <end position="220"/>
    </location>
</feature>
<dbReference type="InterPro" id="IPR051335">
    <property type="entry name" value="Alanyl-tRNA_Editing_Enzymes"/>
</dbReference>
<dbReference type="GO" id="GO:0003676">
    <property type="term" value="F:nucleic acid binding"/>
    <property type="evidence" value="ECO:0007669"/>
    <property type="project" value="InterPro"/>
</dbReference>
<comment type="subcellular location">
    <subcellularLocation>
        <location evidence="2">Cytoplasm</location>
    </subcellularLocation>
</comment>
<dbReference type="PANTHER" id="PTHR43462:SF1">
    <property type="entry name" value="ALANYL-TRNA EDITING PROTEIN AARSD1"/>
    <property type="match status" value="1"/>
</dbReference>
<protein>
    <submittedName>
        <fullName evidence="6">Threonyl/alanyl tRNA synthetase SAD</fullName>
    </submittedName>
</protein>
<dbReference type="InterPro" id="IPR012947">
    <property type="entry name" value="tRNA_SAD"/>
</dbReference>
<keyword evidence="6" id="KW-0436">Ligase</keyword>
<dbReference type="eggNOG" id="COG0013">
    <property type="taxonomic scope" value="Bacteria"/>
</dbReference>
<dbReference type="SUPFAM" id="SSF50447">
    <property type="entry name" value="Translation proteins"/>
    <property type="match status" value="1"/>
</dbReference>
<reference evidence="6 7" key="1">
    <citation type="journal article" date="2010" name="Stand. Genomic Sci.">
        <title>Permanent draft genome sequence of Dethiosulfovibrio peptidovorans type strain (SEBR 4207).</title>
        <authorList>
            <person name="Labutti K."/>
            <person name="Mayilraj S."/>
            <person name="Clum A."/>
            <person name="Lucas S."/>
            <person name="Glavina Del Rio T."/>
            <person name="Nolan M."/>
            <person name="Tice H."/>
            <person name="Cheng J.F."/>
            <person name="Pitluck S."/>
            <person name="Liolios K."/>
            <person name="Ivanova N."/>
            <person name="Mavromatis K."/>
            <person name="Mikhailova N."/>
            <person name="Pati A."/>
            <person name="Goodwin L."/>
            <person name="Chen A."/>
            <person name="Palaniappan K."/>
            <person name="Land M."/>
            <person name="Hauser L."/>
            <person name="Chang Y.J."/>
            <person name="Jeffries C.D."/>
            <person name="Rohde M."/>
            <person name="Spring S."/>
            <person name="Goker M."/>
            <person name="Woyke T."/>
            <person name="Bristow J."/>
            <person name="Eisen J.A."/>
            <person name="Markowitz V."/>
            <person name="Hugenholtz P."/>
            <person name="Kyrpides N.C."/>
            <person name="Klenk H.P."/>
            <person name="Lapidus A."/>
        </authorList>
    </citation>
    <scope>NUCLEOTIDE SEQUENCE [LARGE SCALE GENOMIC DNA]</scope>
    <source>
        <strain evidence="6 7">DSM 11002</strain>
    </source>
</reference>
<accession>D2Z2Q7</accession>
<dbReference type="STRING" id="469381.Dpep_2046"/>
<dbReference type="SUPFAM" id="SSF55186">
    <property type="entry name" value="ThrRS/AlaRS common domain"/>
    <property type="match status" value="1"/>
</dbReference>
<dbReference type="PaxDb" id="469381-Dpep_2046"/>
<dbReference type="GO" id="GO:0005737">
    <property type="term" value="C:cytoplasm"/>
    <property type="evidence" value="ECO:0007669"/>
    <property type="project" value="UniProtKB-SubCell"/>
</dbReference>
<proteinExistence type="predicted"/>
<comment type="cofactor">
    <cofactor evidence="1">
        <name>Zn(2+)</name>
        <dbReference type="ChEBI" id="CHEBI:29105"/>
    </cofactor>
</comment>
<dbReference type="InterPro" id="IPR018163">
    <property type="entry name" value="Thr/Ala-tRNA-synth_IIc_edit"/>
</dbReference>
<dbReference type="GO" id="GO:0006419">
    <property type="term" value="P:alanyl-tRNA aminoacylation"/>
    <property type="evidence" value="ECO:0007669"/>
    <property type="project" value="InterPro"/>
</dbReference>
<gene>
    <name evidence="6" type="ORF">Dpep_2046</name>
</gene>
<keyword evidence="7" id="KW-1185">Reference proteome</keyword>
<evidence type="ECO:0000256" key="3">
    <source>
        <dbReference type="ARBA" id="ARBA00022723"/>
    </source>
</evidence>
<dbReference type="RefSeq" id="WP_005661879.1">
    <property type="nucleotide sequence ID" value="NZ_ABTR02000001.1"/>
</dbReference>
<dbReference type="GO" id="GO:0004813">
    <property type="term" value="F:alanine-tRNA ligase activity"/>
    <property type="evidence" value="ECO:0007669"/>
    <property type="project" value="InterPro"/>
</dbReference>
<evidence type="ECO:0000313" key="6">
    <source>
        <dbReference type="EMBL" id="EFC92070.1"/>
    </source>
</evidence>
<dbReference type="Pfam" id="PF07973">
    <property type="entry name" value="tRNA_SAD"/>
    <property type="match status" value="1"/>
</dbReference>
<dbReference type="Gene3D" id="3.30.980.10">
    <property type="entry name" value="Threonyl-trna Synthetase, Chain A, domain 2"/>
    <property type="match status" value="1"/>
</dbReference>
<dbReference type="EMBL" id="ABTR02000001">
    <property type="protein sequence ID" value="EFC92070.1"/>
    <property type="molecule type" value="Genomic_DNA"/>
</dbReference>
<dbReference type="PROSITE" id="PS50860">
    <property type="entry name" value="AA_TRNA_LIGASE_II_ALA"/>
    <property type="match status" value="1"/>
</dbReference>
<evidence type="ECO:0000313" key="7">
    <source>
        <dbReference type="Proteomes" id="UP000006427"/>
    </source>
</evidence>
<evidence type="ECO:0000256" key="2">
    <source>
        <dbReference type="ARBA" id="ARBA00004496"/>
    </source>
</evidence>
<dbReference type="OrthoDB" id="9812949at2"/>
<dbReference type="InterPro" id="IPR009000">
    <property type="entry name" value="Transl_B-barrel_sf"/>
</dbReference>
<dbReference type="GO" id="GO:0005524">
    <property type="term" value="F:ATP binding"/>
    <property type="evidence" value="ECO:0007669"/>
    <property type="project" value="InterPro"/>
</dbReference>
<keyword evidence="4" id="KW-0862">Zinc</keyword>
<dbReference type="AlphaFoldDB" id="D2Z2Q7"/>
<dbReference type="PANTHER" id="PTHR43462">
    <property type="entry name" value="ALANYL-TRNA EDITING PROTEIN"/>
    <property type="match status" value="1"/>
</dbReference>
<keyword evidence="3" id="KW-0479">Metal-binding</keyword>
<evidence type="ECO:0000259" key="5">
    <source>
        <dbReference type="PROSITE" id="PS50860"/>
    </source>
</evidence>
<evidence type="ECO:0000256" key="4">
    <source>
        <dbReference type="ARBA" id="ARBA00022833"/>
    </source>
</evidence>
<dbReference type="GO" id="GO:0046872">
    <property type="term" value="F:metal ion binding"/>
    <property type="evidence" value="ECO:0007669"/>
    <property type="project" value="UniProtKB-KW"/>
</dbReference>
<comment type="caution">
    <text evidence="6">The sequence shown here is derived from an EMBL/GenBank/DDBJ whole genome shotgun (WGS) entry which is preliminary data.</text>
</comment>
<evidence type="ECO:0000256" key="1">
    <source>
        <dbReference type="ARBA" id="ARBA00001947"/>
    </source>
</evidence>
<dbReference type="Proteomes" id="UP000006427">
    <property type="component" value="Unassembled WGS sequence"/>
</dbReference>
<name>D2Z2Q7_9BACT</name>
<dbReference type="Gene3D" id="2.40.30.130">
    <property type="match status" value="1"/>
</dbReference>
<keyword evidence="6" id="KW-0030">Aminoacyl-tRNA synthetase</keyword>
<dbReference type="InterPro" id="IPR018165">
    <property type="entry name" value="Ala-tRNA-synth_IIc_core"/>
</dbReference>
<organism evidence="6 7">
    <name type="scientific">Dethiosulfovibrio peptidovorans DSM 11002</name>
    <dbReference type="NCBI Taxonomy" id="469381"/>
    <lineage>
        <taxon>Bacteria</taxon>
        <taxon>Thermotogati</taxon>
        <taxon>Synergistota</taxon>
        <taxon>Synergistia</taxon>
        <taxon>Synergistales</taxon>
        <taxon>Dethiosulfovibrionaceae</taxon>
        <taxon>Dethiosulfovibrio</taxon>
    </lineage>
</organism>
<dbReference type="GO" id="GO:0002161">
    <property type="term" value="F:aminoacyl-tRNA deacylase activity"/>
    <property type="evidence" value="ECO:0007669"/>
    <property type="project" value="UniProtKB-ARBA"/>
</dbReference>